<comment type="subcellular location">
    <subcellularLocation>
        <location evidence="1">Secreted</location>
    </subcellularLocation>
</comment>
<keyword evidence="4" id="KW-0326">Glycosidase</keyword>
<keyword evidence="4" id="KW-0119">Carbohydrate metabolism</keyword>
<dbReference type="GO" id="GO:0045493">
    <property type="term" value="P:xylan catabolic process"/>
    <property type="evidence" value="ECO:0007669"/>
    <property type="project" value="UniProtKB-KW"/>
</dbReference>
<keyword evidence="4" id="KW-0378">Hydrolase</keyword>
<keyword evidence="2" id="KW-0732">Signal</keyword>
<accession>M0PLZ8</accession>
<evidence type="ECO:0000313" key="4">
    <source>
        <dbReference type="EMBL" id="EMA70674.1"/>
    </source>
</evidence>
<keyword evidence="5" id="KW-1185">Reference proteome</keyword>
<dbReference type="EMBL" id="AOJI01000002">
    <property type="protein sequence ID" value="EMA70674.1"/>
    <property type="molecule type" value="Genomic_DNA"/>
</dbReference>
<dbReference type="PANTHER" id="PTHR34216:SF3">
    <property type="entry name" value="POLY-BETA-1,6-N-ACETYL-D-GLUCOSAMINE N-DEACETYLASE"/>
    <property type="match status" value="1"/>
</dbReference>
<dbReference type="PROSITE" id="PS51677">
    <property type="entry name" value="NODB"/>
    <property type="match status" value="1"/>
</dbReference>
<dbReference type="AlphaFoldDB" id="M0PLZ8"/>
<dbReference type="PANTHER" id="PTHR34216">
    <property type="match status" value="1"/>
</dbReference>
<evidence type="ECO:0000256" key="1">
    <source>
        <dbReference type="ARBA" id="ARBA00004613"/>
    </source>
</evidence>
<dbReference type="GO" id="GO:0005576">
    <property type="term" value="C:extracellular region"/>
    <property type="evidence" value="ECO:0007669"/>
    <property type="project" value="UniProtKB-SubCell"/>
</dbReference>
<dbReference type="InterPro" id="IPR051398">
    <property type="entry name" value="Polysacch_Deacetylase"/>
</dbReference>
<feature type="domain" description="NodB homology" evidence="3">
    <location>
        <begin position="80"/>
        <end position="261"/>
    </location>
</feature>
<evidence type="ECO:0000259" key="3">
    <source>
        <dbReference type="PROSITE" id="PS51677"/>
    </source>
</evidence>
<dbReference type="CDD" id="cd10918">
    <property type="entry name" value="CE4_NodB_like_5s_6s"/>
    <property type="match status" value="1"/>
</dbReference>
<name>M0PLZ8_9EURY</name>
<keyword evidence="4" id="KW-0858">Xylan degradation</keyword>
<dbReference type="OrthoDB" id="10436at2157"/>
<dbReference type="GO" id="GO:0016798">
    <property type="term" value="F:hydrolase activity, acting on glycosyl bonds"/>
    <property type="evidence" value="ECO:0007669"/>
    <property type="project" value="UniProtKB-KW"/>
</dbReference>
<reference evidence="4 5" key="1">
    <citation type="journal article" date="2014" name="PLoS Genet.">
        <title>Phylogenetically driven sequencing of extremely halophilic archaea reveals strategies for static and dynamic osmo-response.</title>
        <authorList>
            <person name="Becker E.A."/>
            <person name="Seitzer P.M."/>
            <person name="Tritt A."/>
            <person name="Larsen D."/>
            <person name="Krusor M."/>
            <person name="Yao A.I."/>
            <person name="Wu D."/>
            <person name="Madern D."/>
            <person name="Eisen J.A."/>
            <person name="Darling A.E."/>
            <person name="Facciotti M.T."/>
        </authorList>
    </citation>
    <scope>NUCLEOTIDE SEQUENCE [LARGE SCALE GENOMIC DNA]</scope>
    <source>
        <strain evidence="4 5">JCM 13560</strain>
    </source>
</reference>
<dbReference type="Pfam" id="PF01522">
    <property type="entry name" value="Polysacc_deac_1"/>
    <property type="match status" value="1"/>
</dbReference>
<organism evidence="4 5">
    <name type="scientific">Halorubrum aidingense JCM 13560</name>
    <dbReference type="NCBI Taxonomy" id="1230454"/>
    <lineage>
        <taxon>Archaea</taxon>
        <taxon>Methanobacteriati</taxon>
        <taxon>Methanobacteriota</taxon>
        <taxon>Stenosarchaea group</taxon>
        <taxon>Halobacteria</taxon>
        <taxon>Halobacteriales</taxon>
        <taxon>Haloferacaceae</taxon>
        <taxon>Halorubrum</taxon>
    </lineage>
</organism>
<evidence type="ECO:0000256" key="2">
    <source>
        <dbReference type="ARBA" id="ARBA00022729"/>
    </source>
</evidence>
<evidence type="ECO:0000313" key="5">
    <source>
        <dbReference type="Proteomes" id="UP000011575"/>
    </source>
</evidence>
<keyword evidence="4" id="KW-0624">Polysaccharide degradation</keyword>
<dbReference type="InterPro" id="IPR011330">
    <property type="entry name" value="Glyco_hydro/deAcase_b/a-brl"/>
</dbReference>
<dbReference type="GO" id="GO:0016810">
    <property type="term" value="F:hydrolase activity, acting on carbon-nitrogen (but not peptide) bonds"/>
    <property type="evidence" value="ECO:0007669"/>
    <property type="project" value="InterPro"/>
</dbReference>
<comment type="caution">
    <text evidence="4">The sequence shown here is derived from an EMBL/GenBank/DDBJ whole genome shotgun (WGS) entry which is preliminary data.</text>
</comment>
<protein>
    <submittedName>
        <fullName evidence="4">Xylanase/chitin deacetylase</fullName>
    </submittedName>
</protein>
<dbReference type="Proteomes" id="UP000011575">
    <property type="component" value="Unassembled WGS sequence"/>
</dbReference>
<proteinExistence type="predicted"/>
<gene>
    <name evidence="4" type="ORF">C461_00257</name>
</gene>
<dbReference type="RefSeq" id="WP_007997582.1">
    <property type="nucleotide sequence ID" value="NZ_AOJI01000002.1"/>
</dbReference>
<dbReference type="PATRIC" id="fig|1230454.4.peg.52"/>
<dbReference type="InterPro" id="IPR002509">
    <property type="entry name" value="NODB_dom"/>
</dbReference>
<dbReference type="SUPFAM" id="SSF88713">
    <property type="entry name" value="Glycoside hydrolase/deacetylase"/>
    <property type="match status" value="1"/>
</dbReference>
<dbReference type="Gene3D" id="3.20.20.370">
    <property type="entry name" value="Glycoside hydrolase/deacetylase"/>
    <property type="match status" value="1"/>
</dbReference>
<sequence length="261" mass="29998">MVLSEQTMLRGWRALAFAGHYSRVEALTDDGLNKVLRYHAVGSGFYDNIDPERLRRDVEYLDAHYELVDLPEVLESSEQKRIALTFDDGYRDFYRNVVPILREYEVPATVFVIADAVEDRSYSHTEQFDCEYMTREELDELVDEELVTVGNHTRSHPRLGELPHEDLEDEIAGAQRRLGSLLDTEIRRFCYPYGSFGERAVELVGETHDFGVFGRGRREPITQSTDPAAIPRINGANPFWEVRWDLSDTATAVGMTLDRFV</sequence>